<keyword evidence="3" id="KW-1185">Reference proteome</keyword>
<comment type="caution">
    <text evidence="2">The sequence shown here is derived from an EMBL/GenBank/DDBJ whole genome shotgun (WGS) entry which is preliminary data.</text>
</comment>
<reference evidence="2" key="1">
    <citation type="journal article" date="2014" name="Int. J. Syst. Evol. Microbiol.">
        <title>Complete genome sequence of Corynebacterium casei LMG S-19264T (=DSM 44701T), isolated from a smear-ripened cheese.</title>
        <authorList>
            <consortium name="US DOE Joint Genome Institute (JGI-PGF)"/>
            <person name="Walter F."/>
            <person name="Albersmeier A."/>
            <person name="Kalinowski J."/>
            <person name="Ruckert C."/>
        </authorList>
    </citation>
    <scope>NUCLEOTIDE SEQUENCE</scope>
    <source>
        <strain evidence="2">JCM 3035</strain>
    </source>
</reference>
<gene>
    <name evidence="2" type="ORF">GCM10010094_92260</name>
</gene>
<accession>A0A917VTS0</accession>
<evidence type="ECO:0000313" key="2">
    <source>
        <dbReference type="EMBL" id="GGL16962.1"/>
    </source>
</evidence>
<organism evidence="2 3">
    <name type="scientific">Streptomyces flaveus</name>
    <dbReference type="NCBI Taxonomy" id="66370"/>
    <lineage>
        <taxon>Bacteria</taxon>
        <taxon>Bacillati</taxon>
        <taxon>Actinomycetota</taxon>
        <taxon>Actinomycetes</taxon>
        <taxon>Kitasatosporales</taxon>
        <taxon>Streptomycetaceae</taxon>
        <taxon>Streptomyces</taxon>
        <taxon>Streptomyces aurantiacus group</taxon>
    </lineage>
</organism>
<reference evidence="2" key="2">
    <citation type="submission" date="2020-09" db="EMBL/GenBank/DDBJ databases">
        <authorList>
            <person name="Sun Q."/>
            <person name="Ohkuma M."/>
        </authorList>
    </citation>
    <scope>NUCLEOTIDE SEQUENCE</scope>
    <source>
        <strain evidence="2">JCM 3035</strain>
    </source>
</reference>
<feature type="region of interest" description="Disordered" evidence="1">
    <location>
        <begin position="51"/>
        <end position="79"/>
    </location>
</feature>
<dbReference type="EMBL" id="BMPQ01000058">
    <property type="protein sequence ID" value="GGL16962.1"/>
    <property type="molecule type" value="Genomic_DNA"/>
</dbReference>
<proteinExistence type="predicted"/>
<sequence length="79" mass="9107">MTVTPGSFPSDLLVRALVVLQHDLLERLLSHRRLRSQPRVVKRKMSAYRLKRAEHHTWPQPTRTGTPAVHIQRPQPANA</sequence>
<evidence type="ECO:0000313" key="3">
    <source>
        <dbReference type="Proteomes" id="UP000637788"/>
    </source>
</evidence>
<evidence type="ECO:0000256" key="1">
    <source>
        <dbReference type="SAM" id="MobiDB-lite"/>
    </source>
</evidence>
<dbReference type="AlphaFoldDB" id="A0A917VTS0"/>
<dbReference type="Proteomes" id="UP000637788">
    <property type="component" value="Unassembled WGS sequence"/>
</dbReference>
<name>A0A917VTS0_9ACTN</name>
<protein>
    <submittedName>
        <fullName evidence="2">Uncharacterized protein</fullName>
    </submittedName>
</protein>